<evidence type="ECO:0000256" key="1">
    <source>
        <dbReference type="SAM" id="MobiDB-lite"/>
    </source>
</evidence>
<reference evidence="3 4" key="1">
    <citation type="journal article" date="2017" name="Genome Biol. Evol.">
        <title>Phytophthora megakarya and P. palmivora, closely related causal agents of cacao black pod rot, underwent increases in genome sizes and gene numbers by different mechanisms.</title>
        <authorList>
            <person name="Ali S.S."/>
            <person name="Shao J."/>
            <person name="Lary D.J."/>
            <person name="Kronmiller B."/>
            <person name="Shen D."/>
            <person name="Strem M.D."/>
            <person name="Amoako-Attah I."/>
            <person name="Akrofi A.Y."/>
            <person name="Begoude B.A."/>
            <person name="Ten Hoopen G.M."/>
            <person name="Coulibaly K."/>
            <person name="Kebe B.I."/>
            <person name="Melnick R.L."/>
            <person name="Guiltinan M.J."/>
            <person name="Tyler B.M."/>
            <person name="Meinhardt L.W."/>
            <person name="Bailey B.A."/>
        </authorList>
    </citation>
    <scope>NUCLEOTIDE SEQUENCE [LARGE SCALE GENOMIC DNA]</scope>
    <source>
        <strain evidence="4">sbr112.9</strain>
    </source>
</reference>
<evidence type="ECO:0000313" key="4">
    <source>
        <dbReference type="Proteomes" id="UP000237271"/>
    </source>
</evidence>
<keyword evidence="4" id="KW-1185">Reference proteome</keyword>
<keyword evidence="2" id="KW-0472">Membrane</keyword>
<dbReference type="AlphaFoldDB" id="A0A2P4X8P2"/>
<dbReference type="EMBL" id="NCKW01015729">
    <property type="protein sequence ID" value="POM61927.1"/>
    <property type="molecule type" value="Genomic_DNA"/>
</dbReference>
<keyword evidence="2" id="KW-1133">Transmembrane helix</keyword>
<name>A0A2P4X8P2_9STRA</name>
<keyword evidence="2" id="KW-0812">Transmembrane</keyword>
<dbReference type="GO" id="GO:0016787">
    <property type="term" value="F:hydrolase activity"/>
    <property type="evidence" value="ECO:0007669"/>
    <property type="project" value="UniProtKB-KW"/>
</dbReference>
<feature type="region of interest" description="Disordered" evidence="1">
    <location>
        <begin position="79"/>
        <end position="111"/>
    </location>
</feature>
<evidence type="ECO:0000313" key="3">
    <source>
        <dbReference type="EMBL" id="POM61927.1"/>
    </source>
</evidence>
<feature type="transmembrane region" description="Helical" evidence="2">
    <location>
        <begin position="119"/>
        <end position="143"/>
    </location>
</feature>
<gene>
    <name evidence="3" type="ORF">PHPALM_28980</name>
</gene>
<sequence length="153" mass="16439">MQADISEIRVYGVCGDGFTANSSMKTTLTASNGEGPPWKRSIKADYFAQSNMLVLSRLDMTIGQKFHVTVVAQPAVAPERAGGKPVGVNTSGNSGSGEQEGSVGEKKPNKTTEKKKFKFPITGIVGIVVGCVFLTAIILVFLLRRRRQGYETI</sequence>
<proteinExistence type="predicted"/>
<accession>A0A2P4X8P2</accession>
<comment type="caution">
    <text evidence="3">The sequence shown here is derived from an EMBL/GenBank/DDBJ whole genome shotgun (WGS) entry which is preliminary data.</text>
</comment>
<evidence type="ECO:0000256" key="2">
    <source>
        <dbReference type="SAM" id="Phobius"/>
    </source>
</evidence>
<protein>
    <submittedName>
        <fullName evidence="3">Glycoside hydrolase 31</fullName>
    </submittedName>
</protein>
<keyword evidence="3" id="KW-0378">Hydrolase</keyword>
<organism evidence="3 4">
    <name type="scientific">Phytophthora palmivora</name>
    <dbReference type="NCBI Taxonomy" id="4796"/>
    <lineage>
        <taxon>Eukaryota</taxon>
        <taxon>Sar</taxon>
        <taxon>Stramenopiles</taxon>
        <taxon>Oomycota</taxon>
        <taxon>Peronosporomycetes</taxon>
        <taxon>Peronosporales</taxon>
        <taxon>Peronosporaceae</taxon>
        <taxon>Phytophthora</taxon>
    </lineage>
</organism>
<feature type="compositionally biased region" description="Low complexity" evidence="1">
    <location>
        <begin position="86"/>
        <end position="102"/>
    </location>
</feature>
<dbReference type="Proteomes" id="UP000237271">
    <property type="component" value="Unassembled WGS sequence"/>
</dbReference>